<dbReference type="Gene3D" id="3.40.50.2000">
    <property type="entry name" value="Glycogen Phosphorylase B"/>
    <property type="match status" value="2"/>
</dbReference>
<evidence type="ECO:0000313" key="3">
    <source>
        <dbReference type="Proteomes" id="UP001501588"/>
    </source>
</evidence>
<sequence>MRVVVAHNYYKQAGGEDQVVAAEVAMLRQHGHDVTRYCLHNDAIDQMPRTELVARTIWNRSSYLELRALVRESRAHIVHFHNTFPLMSPSAYYAARAEGAAVVQTLHNFRLTCAGALLLRDGKVCEDCLGSFAPWQGVWRKCYRGNLAASATVTAMLAAHRVAGTWRNAVDVYVALTEFGRRKFEAAGLPADRVVVKSNFVFPDPGPGTGGGGYAMFVGRLSAEKGLGTLLEAWRQLGGQVPLRIVGDGPMAPQVKEAAARDPAIQWMGSVPLDSVYRLMGGAAFAVVPSVWFEGFPRVMAEAFAKGTPLIASRMGAMAELIQEGRTGLLFTPGDALELAQVAQRLFHDTPRLTQMRRSARLEFEEHYTAERNHEGIMAIYARALSVRSRKEPCC</sequence>
<dbReference type="PANTHER" id="PTHR45947">
    <property type="entry name" value="SULFOQUINOVOSYL TRANSFERASE SQD2"/>
    <property type="match status" value="1"/>
</dbReference>
<accession>A0ABN1FW14</accession>
<protein>
    <submittedName>
        <fullName evidence="2">Glycosyltransferase</fullName>
    </submittedName>
</protein>
<evidence type="ECO:0000259" key="1">
    <source>
        <dbReference type="Pfam" id="PF13579"/>
    </source>
</evidence>
<dbReference type="EMBL" id="BAAAFZ010000068">
    <property type="protein sequence ID" value="GAA0598904.1"/>
    <property type="molecule type" value="Genomic_DNA"/>
</dbReference>
<proteinExistence type="predicted"/>
<dbReference type="Pfam" id="PF13692">
    <property type="entry name" value="Glyco_trans_1_4"/>
    <property type="match status" value="1"/>
</dbReference>
<gene>
    <name evidence="2" type="ORF">GCM10009416_41350</name>
</gene>
<evidence type="ECO:0000313" key="2">
    <source>
        <dbReference type="EMBL" id="GAA0598904.1"/>
    </source>
</evidence>
<dbReference type="Proteomes" id="UP001501588">
    <property type="component" value="Unassembled WGS sequence"/>
</dbReference>
<keyword evidence="3" id="KW-1185">Reference proteome</keyword>
<feature type="domain" description="Glycosyltransferase subfamily 4-like N-terminal" evidence="1">
    <location>
        <begin position="14"/>
        <end position="199"/>
    </location>
</feature>
<dbReference type="PANTHER" id="PTHR45947:SF13">
    <property type="entry name" value="TRANSFERASE"/>
    <property type="match status" value="1"/>
</dbReference>
<dbReference type="SUPFAM" id="SSF53756">
    <property type="entry name" value="UDP-Glycosyltransferase/glycogen phosphorylase"/>
    <property type="match status" value="1"/>
</dbReference>
<dbReference type="Pfam" id="PF13579">
    <property type="entry name" value="Glyco_trans_4_4"/>
    <property type="match status" value="1"/>
</dbReference>
<dbReference type="InterPro" id="IPR050194">
    <property type="entry name" value="Glycosyltransferase_grp1"/>
</dbReference>
<organism evidence="2 3">
    <name type="scientific">Craurococcus roseus</name>
    <dbReference type="NCBI Taxonomy" id="77585"/>
    <lineage>
        <taxon>Bacteria</taxon>
        <taxon>Pseudomonadati</taxon>
        <taxon>Pseudomonadota</taxon>
        <taxon>Alphaproteobacteria</taxon>
        <taxon>Acetobacterales</taxon>
        <taxon>Acetobacteraceae</taxon>
        <taxon>Craurococcus</taxon>
    </lineage>
</organism>
<name>A0ABN1FW14_9PROT</name>
<reference evidence="2 3" key="1">
    <citation type="journal article" date="2019" name="Int. J. Syst. Evol. Microbiol.">
        <title>The Global Catalogue of Microorganisms (GCM) 10K type strain sequencing project: providing services to taxonomists for standard genome sequencing and annotation.</title>
        <authorList>
            <consortium name="The Broad Institute Genomics Platform"/>
            <consortium name="The Broad Institute Genome Sequencing Center for Infectious Disease"/>
            <person name="Wu L."/>
            <person name="Ma J."/>
        </authorList>
    </citation>
    <scope>NUCLEOTIDE SEQUENCE [LARGE SCALE GENOMIC DNA]</scope>
    <source>
        <strain evidence="2 3">JCM 9933</strain>
    </source>
</reference>
<dbReference type="InterPro" id="IPR028098">
    <property type="entry name" value="Glyco_trans_4-like_N"/>
</dbReference>
<comment type="caution">
    <text evidence="2">The sequence shown here is derived from an EMBL/GenBank/DDBJ whole genome shotgun (WGS) entry which is preliminary data.</text>
</comment>